<gene>
    <name evidence="2" type="ORF">AOQ84DRAFT_229340</name>
</gene>
<evidence type="ECO:0000256" key="1">
    <source>
        <dbReference type="SAM" id="MobiDB-lite"/>
    </source>
</evidence>
<sequence>MTTAAVPTGHTSKIIGSRVVVYKRLKTSVSTGATTMHASAQTADTAQASAGRRSSPSVNIILSSAKTNVNYPDEGSVNNKEYGETTSSRKRKYASPGDTMGSGNIEQPVQSLKQLINDEGIDETSSLSEITTDNESQGVMRSQDKPIRAMKKRILANRNLFHPISPNLPAIPSPFVVQIHSTFVKGIDQTEKLKLCLETEKERLVIEHPAPLDWNCQKSISALNSWRTQNLRRITSMRVRALVGPYIFEERQFIAEQMVSTPSPSSRVLAERFNEKFAGKFIGSSTTPRPRRTESSLQSEYTRPENRPCYDAGIVPRAPQENKFGLCERKFLAKAFGRVPRPPLAAITVEFNKRFEGDLVDPFPDLRQARSKRQILQEYKYYKKYYDMGEIAPEVSAPQAKIPPKTLGALEDGDKGSNLILSNIDGSSKGDGSVISSHQGPNAHGDEDSNMSHLG</sequence>
<proteinExistence type="predicted"/>
<reference evidence="2 3" key="1">
    <citation type="journal article" date="2016" name="Nat. Commun.">
        <title>Ectomycorrhizal ecology is imprinted in the genome of the dominant symbiotic fungus Cenococcum geophilum.</title>
        <authorList>
            <consortium name="DOE Joint Genome Institute"/>
            <person name="Peter M."/>
            <person name="Kohler A."/>
            <person name="Ohm R.A."/>
            <person name="Kuo A."/>
            <person name="Krutzmann J."/>
            <person name="Morin E."/>
            <person name="Arend M."/>
            <person name="Barry K.W."/>
            <person name="Binder M."/>
            <person name="Choi C."/>
            <person name="Clum A."/>
            <person name="Copeland A."/>
            <person name="Grisel N."/>
            <person name="Haridas S."/>
            <person name="Kipfer T."/>
            <person name="LaButti K."/>
            <person name="Lindquist E."/>
            <person name="Lipzen A."/>
            <person name="Maire R."/>
            <person name="Meier B."/>
            <person name="Mihaltcheva S."/>
            <person name="Molinier V."/>
            <person name="Murat C."/>
            <person name="Poggeler S."/>
            <person name="Quandt C.A."/>
            <person name="Sperisen C."/>
            <person name="Tritt A."/>
            <person name="Tisserant E."/>
            <person name="Crous P.W."/>
            <person name="Henrissat B."/>
            <person name="Nehls U."/>
            <person name="Egli S."/>
            <person name="Spatafora J.W."/>
            <person name="Grigoriev I.V."/>
            <person name="Martin F.M."/>
        </authorList>
    </citation>
    <scope>NUCLEOTIDE SEQUENCE [LARGE SCALE GENOMIC DNA]</scope>
    <source>
        <strain evidence="2 3">CBS 207.34</strain>
    </source>
</reference>
<feature type="region of interest" description="Disordered" evidence="1">
    <location>
        <begin position="406"/>
        <end position="455"/>
    </location>
</feature>
<feature type="region of interest" description="Disordered" evidence="1">
    <location>
        <begin position="71"/>
        <end position="105"/>
    </location>
</feature>
<accession>A0A8E2EP52</accession>
<evidence type="ECO:0000313" key="3">
    <source>
        <dbReference type="Proteomes" id="UP000250140"/>
    </source>
</evidence>
<organism evidence="2 3">
    <name type="scientific">Glonium stellatum</name>
    <dbReference type="NCBI Taxonomy" id="574774"/>
    <lineage>
        <taxon>Eukaryota</taxon>
        <taxon>Fungi</taxon>
        <taxon>Dikarya</taxon>
        <taxon>Ascomycota</taxon>
        <taxon>Pezizomycotina</taxon>
        <taxon>Dothideomycetes</taxon>
        <taxon>Pleosporomycetidae</taxon>
        <taxon>Gloniales</taxon>
        <taxon>Gloniaceae</taxon>
        <taxon>Glonium</taxon>
    </lineage>
</organism>
<feature type="region of interest" description="Disordered" evidence="1">
    <location>
        <begin position="281"/>
        <end position="304"/>
    </location>
</feature>
<dbReference type="Proteomes" id="UP000250140">
    <property type="component" value="Unassembled WGS sequence"/>
</dbReference>
<protein>
    <submittedName>
        <fullName evidence="2">Uncharacterized protein</fullName>
    </submittedName>
</protein>
<name>A0A8E2EP52_9PEZI</name>
<dbReference type="AlphaFoldDB" id="A0A8E2EP52"/>
<dbReference type="EMBL" id="KV750973">
    <property type="protein sequence ID" value="OCL02326.1"/>
    <property type="molecule type" value="Genomic_DNA"/>
</dbReference>
<evidence type="ECO:0000313" key="2">
    <source>
        <dbReference type="EMBL" id="OCL02326.1"/>
    </source>
</evidence>
<keyword evidence="3" id="KW-1185">Reference proteome</keyword>